<organism evidence="1 2">
    <name type="scientific">Amanita muscaria (strain Koide BX008)</name>
    <dbReference type="NCBI Taxonomy" id="946122"/>
    <lineage>
        <taxon>Eukaryota</taxon>
        <taxon>Fungi</taxon>
        <taxon>Dikarya</taxon>
        <taxon>Basidiomycota</taxon>
        <taxon>Agaricomycotina</taxon>
        <taxon>Agaricomycetes</taxon>
        <taxon>Agaricomycetidae</taxon>
        <taxon>Agaricales</taxon>
        <taxon>Pluteineae</taxon>
        <taxon>Amanitaceae</taxon>
        <taxon>Amanita</taxon>
    </lineage>
</organism>
<proteinExistence type="predicted"/>
<keyword evidence="2" id="KW-1185">Reference proteome</keyword>
<gene>
    <name evidence="1" type="ORF">M378DRAFT_181877</name>
</gene>
<dbReference type="EMBL" id="KN818402">
    <property type="protein sequence ID" value="KIL56751.1"/>
    <property type="molecule type" value="Genomic_DNA"/>
</dbReference>
<evidence type="ECO:0000313" key="1">
    <source>
        <dbReference type="EMBL" id="KIL56751.1"/>
    </source>
</evidence>
<sequence length="191" mass="21641">MSSVLDAVNNSQNPSSLTLLDTDNSQDLSSPLLTLTDSQIRNIVGRAHHDLLFESGNNAYTTIWNELHEMSYVLIPFTVRNLNQDLLSFFKLRFKGIPGIFYNDPEKIQDIICTFTQAGSEEHLLDQFDDMLNKTGNTLRSVWKDGLIGRPYQAQEGASDRAWYTDNGQRIVYSPSTGKRLVYSSPVWMSN</sequence>
<evidence type="ECO:0000313" key="2">
    <source>
        <dbReference type="Proteomes" id="UP000054549"/>
    </source>
</evidence>
<reference evidence="1 2" key="1">
    <citation type="submission" date="2014-04" db="EMBL/GenBank/DDBJ databases">
        <title>Evolutionary Origins and Diversification of the Mycorrhizal Mutualists.</title>
        <authorList>
            <consortium name="DOE Joint Genome Institute"/>
            <consortium name="Mycorrhizal Genomics Consortium"/>
            <person name="Kohler A."/>
            <person name="Kuo A."/>
            <person name="Nagy L.G."/>
            <person name="Floudas D."/>
            <person name="Copeland A."/>
            <person name="Barry K.W."/>
            <person name="Cichocki N."/>
            <person name="Veneault-Fourrey C."/>
            <person name="LaButti K."/>
            <person name="Lindquist E.A."/>
            <person name="Lipzen A."/>
            <person name="Lundell T."/>
            <person name="Morin E."/>
            <person name="Murat C."/>
            <person name="Riley R."/>
            <person name="Ohm R."/>
            <person name="Sun H."/>
            <person name="Tunlid A."/>
            <person name="Henrissat B."/>
            <person name="Grigoriev I.V."/>
            <person name="Hibbett D.S."/>
            <person name="Martin F."/>
        </authorList>
    </citation>
    <scope>NUCLEOTIDE SEQUENCE [LARGE SCALE GENOMIC DNA]</scope>
    <source>
        <strain evidence="1 2">Koide BX008</strain>
    </source>
</reference>
<dbReference type="HOGENOM" id="CLU_1554852_0_0_1"/>
<dbReference type="Proteomes" id="UP000054549">
    <property type="component" value="Unassembled WGS sequence"/>
</dbReference>
<protein>
    <submittedName>
        <fullName evidence="1">Uncharacterized protein</fullName>
    </submittedName>
</protein>
<dbReference type="InParanoid" id="A0A0C2WJA6"/>
<name>A0A0C2WJA6_AMAMK</name>
<accession>A0A0C2WJA6</accession>
<dbReference type="AlphaFoldDB" id="A0A0C2WJA6"/>